<dbReference type="PANTHER" id="PTHR24276">
    <property type="entry name" value="POLYSERASE-RELATED"/>
    <property type="match status" value="1"/>
</dbReference>
<dbReference type="Pfam" id="PF00089">
    <property type="entry name" value="Trypsin"/>
    <property type="match status" value="1"/>
</dbReference>
<dbReference type="InterPro" id="IPR033116">
    <property type="entry name" value="TRYPSIN_SER"/>
</dbReference>
<dbReference type="PANTHER" id="PTHR24276:SF91">
    <property type="entry name" value="AT26814P-RELATED"/>
    <property type="match status" value="1"/>
</dbReference>
<evidence type="ECO:0000256" key="2">
    <source>
        <dbReference type="ARBA" id="ARBA00022757"/>
    </source>
</evidence>
<protein>
    <recommendedName>
        <fullName evidence="9">Peptidase S1 domain-containing protein</fullName>
    </recommendedName>
</protein>
<dbReference type="RefSeq" id="XP_029709685.2">
    <property type="nucleotide sequence ID" value="XM_029853825.2"/>
</dbReference>
<evidence type="ECO:0000256" key="5">
    <source>
        <dbReference type="ARBA" id="ARBA00023157"/>
    </source>
</evidence>
<dbReference type="InterPro" id="IPR009003">
    <property type="entry name" value="Peptidase_S1_PA"/>
</dbReference>
<dbReference type="InterPro" id="IPR001254">
    <property type="entry name" value="Trypsin_dom"/>
</dbReference>
<keyword evidence="5" id="KW-1015">Disulfide bond</keyword>
<dbReference type="PRINTS" id="PR00722">
    <property type="entry name" value="CHYMOTRYPSIN"/>
</dbReference>
<reference evidence="10" key="2">
    <citation type="submission" date="2025-05" db="UniProtKB">
        <authorList>
            <consortium name="EnsemblMetazoa"/>
        </authorList>
    </citation>
    <scope>IDENTIFICATION</scope>
    <source>
        <strain evidence="10">Foshan</strain>
    </source>
</reference>
<evidence type="ECO:0000259" key="9">
    <source>
        <dbReference type="PROSITE" id="PS50240"/>
    </source>
</evidence>
<dbReference type="PROSITE" id="PS50240">
    <property type="entry name" value="TRYPSIN_DOM"/>
    <property type="match status" value="1"/>
</dbReference>
<sequence>MWFPAKITPLVTSLLIVVSCATDTNDVKIIGGFPAELSSTYHQVSIRRKSVDLALFGSGHICGGSLINDWTVLTAAHCLVNQDDKRRVASFFRVVGGGLDRTVENQDKMVANVSKVIIHEEYNAKTFANDIGLLILDKAIEDSHPTLKTIDLATKSPAPGTACQTTGWGTTQFGVPIATVELRAVNITVQPIDSCNATYTGMILDGMLCVGEIAGGKDTCQGDSGGPLVCNGSLTGVVSFGNGCGSPNFVGIYSDVVYFREWINKHKSGGEKLVSAVFGLVVAGALHMFRAVREM</sequence>
<keyword evidence="3 7" id="KW-0378">Hydrolase</keyword>
<dbReference type="InterPro" id="IPR050430">
    <property type="entry name" value="Peptidase_S1"/>
</dbReference>
<feature type="chain" id="PRO_5045155491" description="Peptidase S1 domain-containing protein" evidence="8">
    <location>
        <begin position="22"/>
        <end position="295"/>
    </location>
</feature>
<proteinExistence type="inferred from homology"/>
<dbReference type="SUPFAM" id="SSF50494">
    <property type="entry name" value="Trypsin-like serine proteases"/>
    <property type="match status" value="1"/>
</dbReference>
<dbReference type="InterPro" id="IPR018114">
    <property type="entry name" value="TRYPSIN_HIS"/>
</dbReference>
<keyword evidence="11" id="KW-1185">Reference proteome</keyword>
<dbReference type="Proteomes" id="UP000069940">
    <property type="component" value="Unassembled WGS sequence"/>
</dbReference>
<evidence type="ECO:0000313" key="10">
    <source>
        <dbReference type="EnsemblMetazoa" id="AALFPA23_019412.P28545"/>
    </source>
</evidence>
<dbReference type="CDD" id="cd00190">
    <property type="entry name" value="Tryp_SPc"/>
    <property type="match status" value="1"/>
</dbReference>
<keyword evidence="2" id="KW-0222">Digestion</keyword>
<evidence type="ECO:0000256" key="4">
    <source>
        <dbReference type="ARBA" id="ARBA00022825"/>
    </source>
</evidence>
<dbReference type="PROSITE" id="PS00134">
    <property type="entry name" value="TRYPSIN_HIS"/>
    <property type="match status" value="1"/>
</dbReference>
<evidence type="ECO:0000256" key="8">
    <source>
        <dbReference type="SAM" id="SignalP"/>
    </source>
</evidence>
<dbReference type="SMART" id="SM00020">
    <property type="entry name" value="Tryp_SPc"/>
    <property type="match status" value="1"/>
</dbReference>
<comment type="similarity">
    <text evidence="6">Belongs to the peptidase S1 family. CLIP subfamily.</text>
</comment>
<evidence type="ECO:0000313" key="11">
    <source>
        <dbReference type="Proteomes" id="UP000069940"/>
    </source>
</evidence>
<evidence type="ECO:0000256" key="1">
    <source>
        <dbReference type="ARBA" id="ARBA00022670"/>
    </source>
</evidence>
<feature type="domain" description="Peptidase S1" evidence="9">
    <location>
        <begin position="29"/>
        <end position="268"/>
    </location>
</feature>
<dbReference type="GeneID" id="109401885"/>
<evidence type="ECO:0000256" key="7">
    <source>
        <dbReference type="RuleBase" id="RU363034"/>
    </source>
</evidence>
<dbReference type="EnsemblMetazoa" id="AALFPA23_019412.R28545">
    <property type="protein sequence ID" value="AALFPA23_019412.P28545"/>
    <property type="gene ID" value="AALFPA23_019412"/>
</dbReference>
<accession>A0ABM1ZKP6</accession>
<dbReference type="InterPro" id="IPR043504">
    <property type="entry name" value="Peptidase_S1_PA_chymotrypsin"/>
</dbReference>
<feature type="signal peptide" evidence="8">
    <location>
        <begin position="1"/>
        <end position="21"/>
    </location>
</feature>
<organism evidence="10 11">
    <name type="scientific">Aedes albopictus</name>
    <name type="common">Asian tiger mosquito</name>
    <name type="synonym">Stegomyia albopicta</name>
    <dbReference type="NCBI Taxonomy" id="7160"/>
    <lineage>
        <taxon>Eukaryota</taxon>
        <taxon>Metazoa</taxon>
        <taxon>Ecdysozoa</taxon>
        <taxon>Arthropoda</taxon>
        <taxon>Hexapoda</taxon>
        <taxon>Insecta</taxon>
        <taxon>Pterygota</taxon>
        <taxon>Neoptera</taxon>
        <taxon>Endopterygota</taxon>
        <taxon>Diptera</taxon>
        <taxon>Nematocera</taxon>
        <taxon>Culicoidea</taxon>
        <taxon>Culicidae</taxon>
        <taxon>Culicinae</taxon>
        <taxon>Aedini</taxon>
        <taxon>Aedes</taxon>
        <taxon>Stegomyia</taxon>
    </lineage>
</organism>
<dbReference type="PROSITE" id="PS51257">
    <property type="entry name" value="PROKAR_LIPOPROTEIN"/>
    <property type="match status" value="1"/>
</dbReference>
<dbReference type="InterPro" id="IPR001314">
    <property type="entry name" value="Peptidase_S1A"/>
</dbReference>
<dbReference type="Gene3D" id="2.40.10.10">
    <property type="entry name" value="Trypsin-like serine proteases"/>
    <property type="match status" value="1"/>
</dbReference>
<keyword evidence="8" id="KW-0732">Signal</keyword>
<keyword evidence="4 7" id="KW-0720">Serine protease</keyword>
<dbReference type="PROSITE" id="PS00135">
    <property type="entry name" value="TRYPSIN_SER"/>
    <property type="match status" value="1"/>
</dbReference>
<name>A0ABM1ZKP6_AEDAL</name>
<evidence type="ECO:0000256" key="3">
    <source>
        <dbReference type="ARBA" id="ARBA00022801"/>
    </source>
</evidence>
<reference evidence="11" key="1">
    <citation type="journal article" date="2015" name="Proc. Natl. Acad. Sci. U.S.A.">
        <title>Genome sequence of the Asian Tiger mosquito, Aedes albopictus, reveals insights into its biology, genetics, and evolution.</title>
        <authorList>
            <person name="Chen X.G."/>
            <person name="Jiang X."/>
            <person name="Gu J."/>
            <person name="Xu M."/>
            <person name="Wu Y."/>
            <person name="Deng Y."/>
            <person name="Zhang C."/>
            <person name="Bonizzoni M."/>
            <person name="Dermauw W."/>
            <person name="Vontas J."/>
            <person name="Armbruster P."/>
            <person name="Huang X."/>
            <person name="Yang Y."/>
            <person name="Zhang H."/>
            <person name="He W."/>
            <person name="Peng H."/>
            <person name="Liu Y."/>
            <person name="Wu K."/>
            <person name="Chen J."/>
            <person name="Lirakis M."/>
            <person name="Topalis P."/>
            <person name="Van Leeuwen T."/>
            <person name="Hall A.B."/>
            <person name="Jiang X."/>
            <person name="Thorpe C."/>
            <person name="Mueller R.L."/>
            <person name="Sun C."/>
            <person name="Waterhouse R.M."/>
            <person name="Yan G."/>
            <person name="Tu Z.J."/>
            <person name="Fang X."/>
            <person name="James A.A."/>
        </authorList>
    </citation>
    <scope>NUCLEOTIDE SEQUENCE [LARGE SCALE GENOMIC DNA]</scope>
    <source>
        <strain evidence="11">Foshan</strain>
    </source>
</reference>
<keyword evidence="1 7" id="KW-0645">Protease</keyword>
<evidence type="ECO:0000256" key="6">
    <source>
        <dbReference type="ARBA" id="ARBA00024195"/>
    </source>
</evidence>